<feature type="domain" description="Peptidase M10 metallopeptidase" evidence="14">
    <location>
        <begin position="43"/>
        <end position="126"/>
    </location>
</feature>
<keyword evidence="8" id="KW-0482">Metalloprotease</keyword>
<dbReference type="InterPro" id="IPR024079">
    <property type="entry name" value="MetalloPept_cat_dom_sf"/>
</dbReference>
<evidence type="ECO:0000256" key="7">
    <source>
        <dbReference type="ARBA" id="ARBA00022833"/>
    </source>
</evidence>
<dbReference type="InterPro" id="IPR001818">
    <property type="entry name" value="Pept_M10_metallopeptidase"/>
</dbReference>
<dbReference type="AlphaFoldDB" id="A0A2J7QTI7"/>
<dbReference type="OrthoDB" id="406838at2759"/>
<dbReference type="PROSITE" id="PS51642">
    <property type="entry name" value="HEMOPEXIN_2"/>
    <property type="match status" value="3"/>
</dbReference>
<comment type="cofactor">
    <cofactor evidence="12">
        <name>Ca(2+)</name>
        <dbReference type="ChEBI" id="CHEBI:29108"/>
    </cofactor>
    <text evidence="12">Can bind about 5 Ca(2+) ions per subunit.</text>
</comment>
<feature type="active site" evidence="10">
    <location>
        <position position="82"/>
    </location>
</feature>
<dbReference type="GO" id="GO:0004222">
    <property type="term" value="F:metalloendopeptidase activity"/>
    <property type="evidence" value="ECO:0007669"/>
    <property type="project" value="InterPro"/>
</dbReference>
<dbReference type="GO" id="GO:0006508">
    <property type="term" value="P:proteolysis"/>
    <property type="evidence" value="ECO:0007669"/>
    <property type="project" value="UniProtKB-KW"/>
</dbReference>
<gene>
    <name evidence="15" type="ORF">B7P43_G07938</name>
</gene>
<feature type="binding site" evidence="12">
    <location>
        <position position="99"/>
    </location>
    <ligand>
        <name>Zn(2+)</name>
        <dbReference type="ChEBI" id="CHEBI:29105"/>
        <label>2</label>
        <note>catalytic</note>
    </ligand>
</feature>
<sequence>MDEATSKALQQPRCGEKDILSHKELHSRRKRYTHWGEPWTGHHYPQNTVLSQAAVDEETALAFAVWASVQTSQNLFLVAVHELGHALGLHHSDVKGSIMQPVLTRGYEPGFMLHNDDITGLQLLYGKRKHHPPDLCSESLFDAIFENPDGIIYVLKGQYYWKLSQDGFVNSYPLLASHHWQGLPGDVDAACATSSGRTYFFKGSKYWAYRYTHPLAGHPKLISEGWPGIPDDVDAATWYTDSVFLFFNGDQYWVYDSHQKPSVSRTFPQPMTAWGNIAGDLHDIMYIRSGYIYFFTEGSSYRYNCKTKLVDPAGPGQPNYPRAVGPWWFQCNSKEVQP</sequence>
<dbReference type="GO" id="GO:0030198">
    <property type="term" value="P:extracellular matrix organization"/>
    <property type="evidence" value="ECO:0007669"/>
    <property type="project" value="TreeGrafter"/>
</dbReference>
<evidence type="ECO:0000256" key="5">
    <source>
        <dbReference type="ARBA" id="ARBA00022737"/>
    </source>
</evidence>
<feature type="binding site" evidence="12">
    <location>
        <position position="142"/>
    </location>
    <ligand>
        <name>Ca(2+)</name>
        <dbReference type="ChEBI" id="CHEBI:29108"/>
        <label>4</label>
    </ligand>
</feature>
<evidence type="ECO:0000256" key="6">
    <source>
        <dbReference type="ARBA" id="ARBA00022801"/>
    </source>
</evidence>
<feature type="binding site" evidence="11">
    <location>
        <position position="85"/>
    </location>
    <ligand>
        <name>Zn(2+)</name>
        <dbReference type="ChEBI" id="CHEBI:29105"/>
        <label>2</label>
        <note>catalytic</note>
    </ligand>
</feature>
<dbReference type="InterPro" id="IPR021190">
    <property type="entry name" value="Pept_M10A"/>
</dbReference>
<dbReference type="PANTHER" id="PTHR10201">
    <property type="entry name" value="MATRIX METALLOPROTEINASE"/>
    <property type="match status" value="1"/>
</dbReference>
<keyword evidence="6" id="KW-0378">Hydrolase</keyword>
<dbReference type="Gene3D" id="2.110.10.10">
    <property type="entry name" value="Hemopexin-like domain"/>
    <property type="match status" value="1"/>
</dbReference>
<evidence type="ECO:0000256" key="13">
    <source>
        <dbReference type="PROSITE-ProRule" id="PRU01011"/>
    </source>
</evidence>
<evidence type="ECO:0000256" key="1">
    <source>
        <dbReference type="ARBA" id="ARBA00010370"/>
    </source>
</evidence>
<keyword evidence="12" id="KW-0106">Calcium</keyword>
<feature type="repeat" description="Hemopexin" evidence="13">
    <location>
        <begin position="230"/>
        <end position="270"/>
    </location>
</feature>
<evidence type="ECO:0000256" key="2">
    <source>
        <dbReference type="ARBA" id="ARBA00022670"/>
    </source>
</evidence>
<feature type="repeat" description="Hemopexin" evidence="13">
    <location>
        <begin position="138"/>
        <end position="183"/>
    </location>
</feature>
<keyword evidence="4" id="KW-0732">Signal</keyword>
<dbReference type="GO" id="GO:0008270">
    <property type="term" value="F:zinc ion binding"/>
    <property type="evidence" value="ECO:0007669"/>
    <property type="project" value="InterPro"/>
</dbReference>
<feature type="repeat" description="Hemopexin" evidence="13">
    <location>
        <begin position="184"/>
        <end position="229"/>
    </location>
</feature>
<evidence type="ECO:0000259" key="14">
    <source>
        <dbReference type="Pfam" id="PF00413"/>
    </source>
</evidence>
<feature type="binding site" evidence="12">
    <location>
        <position position="188"/>
    </location>
    <ligand>
        <name>Ca(2+)</name>
        <dbReference type="ChEBI" id="CHEBI:29108"/>
        <label>4</label>
    </ligand>
</feature>
<comment type="cofactor">
    <cofactor evidence="12">
        <name>Zn(2+)</name>
        <dbReference type="ChEBI" id="CHEBI:29105"/>
    </cofactor>
    <text evidence="12">Binds 2 Zn(2+) ions per subunit.</text>
</comment>
<comment type="similarity">
    <text evidence="1">Belongs to the peptidase M10A family.</text>
</comment>
<dbReference type="InterPro" id="IPR000585">
    <property type="entry name" value="Hemopexin-like_dom"/>
</dbReference>
<evidence type="ECO:0000256" key="4">
    <source>
        <dbReference type="ARBA" id="ARBA00022729"/>
    </source>
</evidence>
<dbReference type="Pfam" id="PF00413">
    <property type="entry name" value="Peptidase_M10"/>
    <property type="match status" value="1"/>
</dbReference>
<dbReference type="Pfam" id="PF00045">
    <property type="entry name" value="Hemopexin"/>
    <property type="match status" value="3"/>
</dbReference>
<feature type="binding site" evidence="11">
    <location>
        <position position="91"/>
    </location>
    <ligand>
        <name>Zn(2+)</name>
        <dbReference type="ChEBI" id="CHEBI:29105"/>
        <label>2</label>
        <note>catalytic</note>
    </ligand>
</feature>
<keyword evidence="9" id="KW-0865">Zymogen</keyword>
<protein>
    <recommendedName>
        <fullName evidence="14">Peptidase M10 metallopeptidase domain-containing protein</fullName>
    </recommendedName>
</protein>
<feature type="binding site" evidence="12">
    <location>
        <position position="190"/>
    </location>
    <ligand>
        <name>Ca(2+)</name>
        <dbReference type="ChEBI" id="CHEBI:29108"/>
        <label>5</label>
    </ligand>
</feature>
<evidence type="ECO:0000256" key="12">
    <source>
        <dbReference type="PIRSR" id="PIRSR621190-2"/>
    </source>
</evidence>
<dbReference type="STRING" id="105785.A0A2J7QTI7"/>
<dbReference type="GO" id="GO:0005615">
    <property type="term" value="C:extracellular space"/>
    <property type="evidence" value="ECO:0007669"/>
    <property type="project" value="TreeGrafter"/>
</dbReference>
<dbReference type="EMBL" id="NEVH01011194">
    <property type="protein sequence ID" value="PNF31896.1"/>
    <property type="molecule type" value="Genomic_DNA"/>
</dbReference>
<dbReference type="SUPFAM" id="SSF55486">
    <property type="entry name" value="Metalloproteases ('zincins'), catalytic domain"/>
    <property type="match status" value="1"/>
</dbReference>
<dbReference type="GO" id="GO:0031012">
    <property type="term" value="C:extracellular matrix"/>
    <property type="evidence" value="ECO:0007669"/>
    <property type="project" value="InterPro"/>
</dbReference>
<evidence type="ECO:0000256" key="10">
    <source>
        <dbReference type="PIRSR" id="PIRSR001191-1"/>
    </source>
</evidence>
<evidence type="ECO:0000256" key="11">
    <source>
        <dbReference type="PIRSR" id="PIRSR001191-2"/>
    </source>
</evidence>
<keyword evidence="7 11" id="KW-0862">Zinc</keyword>
<evidence type="ECO:0000313" key="16">
    <source>
        <dbReference type="Proteomes" id="UP000235965"/>
    </source>
</evidence>
<dbReference type="InParanoid" id="A0A2J7QTI7"/>
<keyword evidence="3 11" id="KW-0479">Metal-binding</keyword>
<evidence type="ECO:0000256" key="8">
    <source>
        <dbReference type="ARBA" id="ARBA00023049"/>
    </source>
</evidence>
<dbReference type="PIRSF" id="PIRSF001191">
    <property type="entry name" value="Peptidase_M10A_matrix"/>
    <property type="match status" value="1"/>
</dbReference>
<feature type="binding site" evidence="12">
    <location>
        <position position="144"/>
    </location>
    <ligand>
        <name>Ca(2+)</name>
        <dbReference type="ChEBI" id="CHEBI:29108"/>
        <label>5</label>
    </ligand>
</feature>
<comment type="caution">
    <text evidence="15">The sequence shown here is derived from an EMBL/GenBank/DDBJ whole genome shotgun (WGS) entry which is preliminary data.</text>
</comment>
<accession>A0A2J7QTI7</accession>
<proteinExistence type="inferred from homology"/>
<dbReference type="PANTHER" id="PTHR10201:SF291">
    <property type="entry name" value="MATRIX METALLOPROTEINASE 1, ISOFORM C-RELATED"/>
    <property type="match status" value="1"/>
</dbReference>
<dbReference type="InterPro" id="IPR018487">
    <property type="entry name" value="Hemopexin-like_repeat"/>
</dbReference>
<dbReference type="Proteomes" id="UP000235965">
    <property type="component" value="Unassembled WGS sequence"/>
</dbReference>
<name>A0A2J7QTI7_9NEOP</name>
<dbReference type="SMART" id="SM00120">
    <property type="entry name" value="HX"/>
    <property type="match status" value="4"/>
</dbReference>
<feature type="binding site" evidence="11">
    <location>
        <position position="81"/>
    </location>
    <ligand>
        <name>Zn(2+)</name>
        <dbReference type="ChEBI" id="CHEBI:29105"/>
        <label>2</label>
        <note>catalytic</note>
    </ligand>
</feature>
<keyword evidence="16" id="KW-1185">Reference proteome</keyword>
<dbReference type="GO" id="GO:0030574">
    <property type="term" value="P:collagen catabolic process"/>
    <property type="evidence" value="ECO:0007669"/>
    <property type="project" value="TreeGrafter"/>
</dbReference>
<reference evidence="15 16" key="1">
    <citation type="submission" date="2017-12" db="EMBL/GenBank/DDBJ databases">
        <title>Hemimetabolous genomes reveal molecular basis of termite eusociality.</title>
        <authorList>
            <person name="Harrison M.C."/>
            <person name="Jongepier E."/>
            <person name="Robertson H.M."/>
            <person name="Arning N."/>
            <person name="Bitard-Feildel T."/>
            <person name="Chao H."/>
            <person name="Childers C.P."/>
            <person name="Dinh H."/>
            <person name="Doddapaneni H."/>
            <person name="Dugan S."/>
            <person name="Gowin J."/>
            <person name="Greiner C."/>
            <person name="Han Y."/>
            <person name="Hu H."/>
            <person name="Hughes D.S.T."/>
            <person name="Huylmans A.-K."/>
            <person name="Kemena C."/>
            <person name="Kremer L.P.M."/>
            <person name="Lee S.L."/>
            <person name="Lopez-Ezquerra A."/>
            <person name="Mallet L."/>
            <person name="Monroy-Kuhn J.M."/>
            <person name="Moser A."/>
            <person name="Murali S.C."/>
            <person name="Muzny D.M."/>
            <person name="Otani S."/>
            <person name="Piulachs M.-D."/>
            <person name="Poelchau M."/>
            <person name="Qu J."/>
            <person name="Schaub F."/>
            <person name="Wada-Katsumata A."/>
            <person name="Worley K.C."/>
            <person name="Xie Q."/>
            <person name="Ylla G."/>
            <person name="Poulsen M."/>
            <person name="Gibbs R.A."/>
            <person name="Schal C."/>
            <person name="Richards S."/>
            <person name="Belles X."/>
            <person name="Korb J."/>
            <person name="Bornberg-Bauer E."/>
        </authorList>
    </citation>
    <scope>NUCLEOTIDE SEQUENCE [LARGE SCALE GENOMIC DNA]</scope>
    <source>
        <tissue evidence="15">Whole body</tissue>
    </source>
</reference>
<dbReference type="CDD" id="cd00094">
    <property type="entry name" value="HX"/>
    <property type="match status" value="1"/>
</dbReference>
<evidence type="ECO:0000256" key="3">
    <source>
        <dbReference type="ARBA" id="ARBA00022723"/>
    </source>
</evidence>
<keyword evidence="2" id="KW-0645">Protease</keyword>
<evidence type="ECO:0000313" key="15">
    <source>
        <dbReference type="EMBL" id="PNF31896.1"/>
    </source>
</evidence>
<feature type="binding site" evidence="12">
    <location>
        <position position="283"/>
    </location>
    <ligand>
        <name>Ca(2+)</name>
        <dbReference type="ChEBI" id="CHEBI:29108"/>
        <label>4</label>
    </ligand>
</feature>
<organism evidence="15 16">
    <name type="scientific">Cryptotermes secundus</name>
    <dbReference type="NCBI Taxonomy" id="105785"/>
    <lineage>
        <taxon>Eukaryota</taxon>
        <taxon>Metazoa</taxon>
        <taxon>Ecdysozoa</taxon>
        <taxon>Arthropoda</taxon>
        <taxon>Hexapoda</taxon>
        <taxon>Insecta</taxon>
        <taxon>Pterygota</taxon>
        <taxon>Neoptera</taxon>
        <taxon>Polyneoptera</taxon>
        <taxon>Dictyoptera</taxon>
        <taxon>Blattodea</taxon>
        <taxon>Blattoidea</taxon>
        <taxon>Termitoidae</taxon>
        <taxon>Kalotermitidae</taxon>
        <taxon>Cryptotermitinae</taxon>
        <taxon>Cryptotermes</taxon>
    </lineage>
</organism>
<dbReference type="Gene3D" id="3.40.390.10">
    <property type="entry name" value="Collagenase (Catalytic Domain)"/>
    <property type="match status" value="2"/>
</dbReference>
<feature type="binding site" evidence="12">
    <location>
        <position position="236"/>
    </location>
    <ligand>
        <name>Ca(2+)</name>
        <dbReference type="ChEBI" id="CHEBI:29108"/>
        <label>5</label>
    </ligand>
</feature>
<dbReference type="InterPro" id="IPR036375">
    <property type="entry name" value="Hemopexin-like_dom_sf"/>
</dbReference>
<dbReference type="SUPFAM" id="SSF50923">
    <property type="entry name" value="Hemopexin-like domain"/>
    <property type="match status" value="1"/>
</dbReference>
<evidence type="ECO:0000256" key="9">
    <source>
        <dbReference type="ARBA" id="ARBA00023145"/>
    </source>
</evidence>
<keyword evidence="5" id="KW-0677">Repeat</keyword>